<reference evidence="2" key="1">
    <citation type="submission" date="2022-10" db="EMBL/GenBank/DDBJ databases">
        <title>The complete genomes of actinobacterial strains from the NBC collection.</title>
        <authorList>
            <person name="Joergensen T.S."/>
            <person name="Alvarez Arevalo M."/>
            <person name="Sterndorff E.B."/>
            <person name="Faurdal D."/>
            <person name="Vuksanovic O."/>
            <person name="Mourched A.-S."/>
            <person name="Charusanti P."/>
            <person name="Shaw S."/>
            <person name="Blin K."/>
            <person name="Weber T."/>
        </authorList>
    </citation>
    <scope>NUCLEOTIDE SEQUENCE</scope>
    <source>
        <strain evidence="2">NBC_00008</strain>
    </source>
</reference>
<name>A0AAU2VLZ9_9ACTN</name>
<organism evidence="2">
    <name type="scientific">Streptomyces sp. NBC_00008</name>
    <dbReference type="NCBI Taxonomy" id="2903610"/>
    <lineage>
        <taxon>Bacteria</taxon>
        <taxon>Bacillati</taxon>
        <taxon>Actinomycetota</taxon>
        <taxon>Actinomycetes</taxon>
        <taxon>Kitasatosporales</taxon>
        <taxon>Streptomycetaceae</taxon>
        <taxon>Streptomyces</taxon>
    </lineage>
</organism>
<dbReference type="Pfam" id="PF19054">
    <property type="entry name" value="DUF5753"/>
    <property type="match status" value="1"/>
</dbReference>
<dbReference type="Pfam" id="PF13560">
    <property type="entry name" value="HTH_31"/>
    <property type="match status" value="1"/>
</dbReference>
<proteinExistence type="predicted"/>
<feature type="domain" description="HTH cro/C1-type" evidence="1">
    <location>
        <begin position="35"/>
        <end position="71"/>
    </location>
</feature>
<dbReference type="SUPFAM" id="SSF47413">
    <property type="entry name" value="lambda repressor-like DNA-binding domains"/>
    <property type="match status" value="1"/>
</dbReference>
<dbReference type="Gene3D" id="1.10.260.40">
    <property type="entry name" value="lambda repressor-like DNA-binding domains"/>
    <property type="match status" value="1"/>
</dbReference>
<evidence type="ECO:0000313" key="2">
    <source>
        <dbReference type="EMBL" id="WTW68581.1"/>
    </source>
</evidence>
<dbReference type="PROSITE" id="PS50943">
    <property type="entry name" value="HTH_CROC1"/>
    <property type="match status" value="1"/>
</dbReference>
<evidence type="ECO:0000259" key="1">
    <source>
        <dbReference type="PROSITE" id="PS50943"/>
    </source>
</evidence>
<gene>
    <name evidence="2" type="ORF">OG398_10080</name>
</gene>
<dbReference type="EMBL" id="CP108313">
    <property type="protein sequence ID" value="WTW68581.1"/>
    <property type="molecule type" value="Genomic_DNA"/>
</dbReference>
<dbReference type="InterPro" id="IPR001387">
    <property type="entry name" value="Cro/C1-type_HTH"/>
</dbReference>
<accession>A0AAU2VLZ9</accession>
<protein>
    <submittedName>
        <fullName evidence="2">DUF5753 domain-containing protein</fullName>
    </submittedName>
</protein>
<sequence>MLRAACLYAHRRRTDRHRRAEQSSHSPRARLALALRLARDGAGITSRELAERLGCDESKISRVLNLHRVPNEQEARAWMAACSADNAATQVAVELADESARSEAVSVGRAADAPTYAELLLKAWATASTVRLYARAALPALLATEEYSASLATRGRGFTPQELSAVQARLVDGSVDCTVVLDAEVLYTRPVGPQGMNAQLARLVDLNQHPNVRIGVISRDSPFLPPHNDFSIVGRTVLTPLVRGPMEHTTKYELGQHQREFTAAEQAAAFGAEATVQIAEALAATGG</sequence>
<dbReference type="InterPro" id="IPR043917">
    <property type="entry name" value="DUF5753"/>
</dbReference>
<dbReference type="AlphaFoldDB" id="A0AAU2VLZ9"/>
<dbReference type="InterPro" id="IPR010982">
    <property type="entry name" value="Lambda_DNA-bd_dom_sf"/>
</dbReference>
<dbReference type="GO" id="GO:0003677">
    <property type="term" value="F:DNA binding"/>
    <property type="evidence" value="ECO:0007669"/>
    <property type="project" value="InterPro"/>
</dbReference>
<dbReference type="CDD" id="cd00093">
    <property type="entry name" value="HTH_XRE"/>
    <property type="match status" value="1"/>
</dbReference>